<name>A0A7C3LUR0_9BACT</name>
<dbReference type="GO" id="GO:0006307">
    <property type="term" value="P:DNA alkylation repair"/>
    <property type="evidence" value="ECO:0007669"/>
    <property type="project" value="UniProtKB-UniRule"/>
</dbReference>
<dbReference type="AlphaFoldDB" id="A0A7C3LUR0"/>
<evidence type="ECO:0000256" key="9">
    <source>
        <dbReference type="HAMAP-Rule" id="MF_00772"/>
    </source>
</evidence>
<dbReference type="FunFam" id="1.10.10.10:FF:000214">
    <property type="entry name" value="Methylated-DNA--protein-cysteine methyltransferase"/>
    <property type="match status" value="1"/>
</dbReference>
<comment type="miscellaneous">
    <text evidence="9">This enzyme catalyzes only one turnover and therefore is not strictly catalytic. According to one definition, an enzyme is a biocatalyst that acts repeatedly and over many reaction cycles.</text>
</comment>
<accession>A0A7C3LUR0</accession>
<evidence type="ECO:0000256" key="5">
    <source>
        <dbReference type="ARBA" id="ARBA00022679"/>
    </source>
</evidence>
<comment type="caution">
    <text evidence="12">The sequence shown here is derived from an EMBL/GenBank/DDBJ whole genome shotgun (WGS) entry which is preliminary data.</text>
</comment>
<reference evidence="12" key="1">
    <citation type="journal article" date="2020" name="mSystems">
        <title>Genome- and Community-Level Interaction Insights into Carbon Utilization and Element Cycling Functions of Hydrothermarchaeota in Hydrothermal Sediment.</title>
        <authorList>
            <person name="Zhou Z."/>
            <person name="Liu Y."/>
            <person name="Xu W."/>
            <person name="Pan J."/>
            <person name="Luo Z.H."/>
            <person name="Li M."/>
        </authorList>
    </citation>
    <scope>NUCLEOTIDE SEQUENCE [LARGE SCALE GENOMIC DNA]</scope>
    <source>
        <strain evidence="12">SpSt-902</strain>
    </source>
</reference>
<feature type="active site" description="Nucleophile; methyl group acceptor" evidence="9">
    <location>
        <position position="129"/>
    </location>
</feature>
<organism evidence="12">
    <name type="scientific">Leptospirillum ferriphilum</name>
    <dbReference type="NCBI Taxonomy" id="178606"/>
    <lineage>
        <taxon>Bacteria</taxon>
        <taxon>Pseudomonadati</taxon>
        <taxon>Nitrospirota</taxon>
        <taxon>Nitrospiria</taxon>
        <taxon>Nitrospirales</taxon>
        <taxon>Nitrospiraceae</taxon>
        <taxon>Leptospirillum</taxon>
    </lineage>
</organism>
<feature type="domain" description="Methylguanine DNA methyltransferase ribonuclease-like" evidence="11">
    <location>
        <begin position="4"/>
        <end position="72"/>
    </location>
</feature>
<comment type="subcellular location">
    <subcellularLocation>
        <location evidence="9">Cytoplasm</location>
    </subcellularLocation>
</comment>
<comment type="catalytic activity">
    <reaction evidence="1 9">
        <text>a 4-O-methyl-thymidine in DNA + L-cysteinyl-[protein] = a thymidine in DNA + S-methyl-L-cysteinyl-[protein]</text>
        <dbReference type="Rhea" id="RHEA:53428"/>
        <dbReference type="Rhea" id="RHEA-COMP:10131"/>
        <dbReference type="Rhea" id="RHEA-COMP:10132"/>
        <dbReference type="Rhea" id="RHEA-COMP:13555"/>
        <dbReference type="Rhea" id="RHEA-COMP:13556"/>
        <dbReference type="ChEBI" id="CHEBI:29950"/>
        <dbReference type="ChEBI" id="CHEBI:82612"/>
        <dbReference type="ChEBI" id="CHEBI:137386"/>
        <dbReference type="ChEBI" id="CHEBI:137387"/>
        <dbReference type="EC" id="2.1.1.63"/>
    </reaction>
</comment>
<dbReference type="PANTHER" id="PTHR10815">
    <property type="entry name" value="METHYLATED-DNA--PROTEIN-CYSTEINE METHYLTRANSFERASE"/>
    <property type="match status" value="1"/>
</dbReference>
<dbReference type="InterPro" id="IPR008332">
    <property type="entry name" value="MethylG_MeTrfase_N"/>
</dbReference>
<dbReference type="InterPro" id="IPR023546">
    <property type="entry name" value="MGMT"/>
</dbReference>
<evidence type="ECO:0000256" key="4">
    <source>
        <dbReference type="ARBA" id="ARBA00022603"/>
    </source>
</evidence>
<comment type="function">
    <text evidence="9">Involved in the cellular defense against the biological effects of O6-methylguanine (O6-MeG) and O4-methylthymine (O4-MeT) in DNA. Repairs the methylated nucleobase in DNA by stoichiometrically transferring the methyl group to a cysteine residue in the enzyme. This is a suicide reaction: the enzyme is irreversibly inactivated.</text>
</comment>
<evidence type="ECO:0000259" key="10">
    <source>
        <dbReference type="Pfam" id="PF01035"/>
    </source>
</evidence>
<evidence type="ECO:0000313" key="12">
    <source>
        <dbReference type="EMBL" id="HFT94107.1"/>
    </source>
</evidence>
<evidence type="ECO:0000256" key="1">
    <source>
        <dbReference type="ARBA" id="ARBA00001286"/>
    </source>
</evidence>
<gene>
    <name evidence="12" type="ORF">ENX03_09295</name>
</gene>
<dbReference type="InterPro" id="IPR036388">
    <property type="entry name" value="WH-like_DNA-bd_sf"/>
</dbReference>
<evidence type="ECO:0000256" key="6">
    <source>
        <dbReference type="ARBA" id="ARBA00022763"/>
    </source>
</evidence>
<keyword evidence="3 9" id="KW-0963">Cytoplasm</keyword>
<keyword evidence="5 9" id="KW-0808">Transferase</keyword>
<dbReference type="GO" id="GO:0032259">
    <property type="term" value="P:methylation"/>
    <property type="evidence" value="ECO:0007669"/>
    <property type="project" value="UniProtKB-KW"/>
</dbReference>
<dbReference type="NCBIfam" id="TIGR00589">
    <property type="entry name" value="ogt"/>
    <property type="match status" value="1"/>
</dbReference>
<keyword evidence="7 9" id="KW-0234">DNA repair</keyword>
<dbReference type="Gene3D" id="3.30.160.70">
    <property type="entry name" value="Methylated DNA-protein cysteine methyltransferase domain"/>
    <property type="match status" value="1"/>
</dbReference>
<dbReference type="EC" id="2.1.1.63" evidence="9"/>
<dbReference type="InterPro" id="IPR014048">
    <property type="entry name" value="MethylDNA_cys_MeTrfase_DNA-bd"/>
</dbReference>
<dbReference type="InterPro" id="IPR036217">
    <property type="entry name" value="MethylDNA_cys_MeTrfase_DNAb"/>
</dbReference>
<dbReference type="Pfam" id="PF02870">
    <property type="entry name" value="Methyltransf_1N"/>
    <property type="match status" value="1"/>
</dbReference>
<dbReference type="PROSITE" id="PS00374">
    <property type="entry name" value="MGMT"/>
    <property type="match status" value="1"/>
</dbReference>
<dbReference type="EMBL" id="DTMM01000199">
    <property type="protein sequence ID" value="HFT94107.1"/>
    <property type="molecule type" value="Genomic_DNA"/>
</dbReference>
<dbReference type="InterPro" id="IPR001497">
    <property type="entry name" value="MethylDNA_cys_MeTrfase_AS"/>
</dbReference>
<dbReference type="SUPFAM" id="SSF53155">
    <property type="entry name" value="Methylated DNA-protein cysteine methyltransferase domain"/>
    <property type="match status" value="1"/>
</dbReference>
<evidence type="ECO:0000256" key="3">
    <source>
        <dbReference type="ARBA" id="ARBA00022490"/>
    </source>
</evidence>
<dbReference type="GO" id="GO:0003908">
    <property type="term" value="F:methylated-DNA-[protein]-cysteine S-methyltransferase activity"/>
    <property type="evidence" value="ECO:0007669"/>
    <property type="project" value="UniProtKB-UniRule"/>
</dbReference>
<keyword evidence="4 9" id="KW-0489">Methyltransferase</keyword>
<sequence>MTMMAGTIDTPLGEAILIVEGDRVVEFFFAGQRSVPGTVRRPLPASRVLEEAKSQINEYFLKKRQSFTVPADPKGTDFQRRVWEVLKGVPFGETLSYQDIALGIGEGKNYARPVASAIAQNPVMILIPCHRIIGADGSLTGYAGGLGRKKALLELEGSLQAEDGRRFFSKPRSTSR</sequence>
<dbReference type="Gene3D" id="1.10.10.10">
    <property type="entry name" value="Winged helix-like DNA-binding domain superfamily/Winged helix DNA-binding domain"/>
    <property type="match status" value="1"/>
</dbReference>
<comment type="catalytic activity">
    <reaction evidence="8 9">
        <text>a 6-O-methyl-2'-deoxyguanosine in DNA + L-cysteinyl-[protein] = S-methyl-L-cysteinyl-[protein] + a 2'-deoxyguanosine in DNA</text>
        <dbReference type="Rhea" id="RHEA:24000"/>
        <dbReference type="Rhea" id="RHEA-COMP:10131"/>
        <dbReference type="Rhea" id="RHEA-COMP:10132"/>
        <dbReference type="Rhea" id="RHEA-COMP:11367"/>
        <dbReference type="Rhea" id="RHEA-COMP:11368"/>
        <dbReference type="ChEBI" id="CHEBI:29950"/>
        <dbReference type="ChEBI" id="CHEBI:82612"/>
        <dbReference type="ChEBI" id="CHEBI:85445"/>
        <dbReference type="ChEBI" id="CHEBI:85448"/>
        <dbReference type="EC" id="2.1.1.63"/>
    </reaction>
</comment>
<protein>
    <recommendedName>
        <fullName evidence="9">Methylated-DNA--protein-cysteine methyltransferase</fullName>
        <ecNumber evidence="9">2.1.1.63</ecNumber>
    </recommendedName>
    <alternativeName>
        <fullName evidence="9">6-O-methylguanine-DNA methyltransferase</fullName>
        <shortName evidence="9">MGMT</shortName>
    </alternativeName>
    <alternativeName>
        <fullName evidence="9">O-6-methylguanine-DNA-alkyltransferase</fullName>
    </alternativeName>
</protein>
<dbReference type="InterPro" id="IPR036631">
    <property type="entry name" value="MGMT_N_sf"/>
</dbReference>
<dbReference type="HAMAP" id="MF_00772">
    <property type="entry name" value="OGT"/>
    <property type="match status" value="1"/>
</dbReference>
<dbReference type="Pfam" id="PF01035">
    <property type="entry name" value="DNA_binding_1"/>
    <property type="match status" value="1"/>
</dbReference>
<evidence type="ECO:0000259" key="11">
    <source>
        <dbReference type="Pfam" id="PF02870"/>
    </source>
</evidence>
<evidence type="ECO:0000256" key="8">
    <source>
        <dbReference type="ARBA" id="ARBA00049348"/>
    </source>
</evidence>
<proteinExistence type="inferred from homology"/>
<dbReference type="GO" id="GO:0005737">
    <property type="term" value="C:cytoplasm"/>
    <property type="evidence" value="ECO:0007669"/>
    <property type="project" value="UniProtKB-SubCell"/>
</dbReference>
<dbReference type="SUPFAM" id="SSF46767">
    <property type="entry name" value="Methylated DNA-protein cysteine methyltransferase, C-terminal domain"/>
    <property type="match status" value="1"/>
</dbReference>
<dbReference type="PANTHER" id="PTHR10815:SF5">
    <property type="entry name" value="METHYLATED-DNA--PROTEIN-CYSTEINE METHYLTRANSFERASE"/>
    <property type="match status" value="1"/>
</dbReference>
<feature type="domain" description="Methylated-DNA-[protein]-cysteine S-methyltransferase DNA binding" evidence="10">
    <location>
        <begin position="77"/>
        <end position="157"/>
    </location>
</feature>
<dbReference type="CDD" id="cd06445">
    <property type="entry name" value="ATase"/>
    <property type="match status" value="1"/>
</dbReference>
<evidence type="ECO:0000256" key="2">
    <source>
        <dbReference type="ARBA" id="ARBA00008711"/>
    </source>
</evidence>
<evidence type="ECO:0000256" key="7">
    <source>
        <dbReference type="ARBA" id="ARBA00023204"/>
    </source>
</evidence>
<comment type="similarity">
    <text evidence="2 9">Belongs to the MGMT family.</text>
</comment>
<keyword evidence="6 9" id="KW-0227">DNA damage</keyword>